<dbReference type="InterPro" id="IPR027417">
    <property type="entry name" value="P-loop_NTPase"/>
</dbReference>
<accession>A0A5C6VPW3</accession>
<keyword evidence="2" id="KW-1185">Reference proteome</keyword>
<dbReference type="Gene3D" id="3.40.50.300">
    <property type="entry name" value="P-loop containing nucleotide triphosphate hydrolases"/>
    <property type="match status" value="1"/>
</dbReference>
<protein>
    <recommendedName>
        <fullName evidence="3">DNA polymerase III subunit delta</fullName>
    </recommendedName>
</protein>
<evidence type="ECO:0000313" key="1">
    <source>
        <dbReference type="EMBL" id="TXC85418.1"/>
    </source>
</evidence>
<dbReference type="Pfam" id="PF13177">
    <property type="entry name" value="DNA_pol3_delta2"/>
    <property type="match status" value="1"/>
</dbReference>
<evidence type="ECO:0008006" key="3">
    <source>
        <dbReference type="Google" id="ProtNLM"/>
    </source>
</evidence>
<dbReference type="AlphaFoldDB" id="A0A5C6VPW3"/>
<proteinExistence type="predicted"/>
<dbReference type="GO" id="GO:0006261">
    <property type="term" value="P:DNA-templated DNA replication"/>
    <property type="evidence" value="ECO:0007669"/>
    <property type="project" value="TreeGrafter"/>
</dbReference>
<reference evidence="1 2" key="1">
    <citation type="submission" date="2019-08" db="EMBL/GenBank/DDBJ databases">
        <title>Genome of Luteibaculum oceani JCM 18817.</title>
        <authorList>
            <person name="Bowman J.P."/>
        </authorList>
    </citation>
    <scope>NUCLEOTIDE SEQUENCE [LARGE SCALE GENOMIC DNA]</scope>
    <source>
        <strain evidence="1 2">JCM 18817</strain>
    </source>
</reference>
<dbReference type="OrthoDB" id="9811073at2"/>
<name>A0A5C6VPW3_9FLAO</name>
<dbReference type="SUPFAM" id="SSF52540">
    <property type="entry name" value="P-loop containing nucleoside triphosphate hydrolases"/>
    <property type="match status" value="1"/>
</dbReference>
<dbReference type="PANTHER" id="PTHR11669:SF8">
    <property type="entry name" value="DNA POLYMERASE III SUBUNIT DELTA"/>
    <property type="match status" value="1"/>
</dbReference>
<sequence length="382" mass="42656">MKFSEIISSESLATKMAQNIVEGRVAHAQMLVGEDGSEALAFALAYISFINCENRQGNDSCGTCSSCIKLSKFAHPDVHWIFPIANSSDTSNKQGLEKQMAEFQKIWRATLETNPYLKYQEWIKALGEEKKKLEINKAAAEFLFSKMALKSYEGGMKIAVIWKPELMNVRAANTLLKIIEEPPAKSLFLLVSNNADAVLGTICSRTQITRVPKVPQEKFANWLVSNLSLNAQSADTIAFAADGNMGTGLAMAREMGGENELFVIFRAWMRLCFSKDLAGLRQWVAENAKMSRDMLSGLLQYGLQIVYSSLNVAMLQADPKLINPAEKEFIKKFAPFVDAKRGSAYYKLFNEAIADIQWNGNAKIILSDLSFKFMMLLHQKRG</sequence>
<evidence type="ECO:0000313" key="2">
    <source>
        <dbReference type="Proteomes" id="UP000321168"/>
    </source>
</evidence>
<dbReference type="EMBL" id="VORB01000001">
    <property type="protein sequence ID" value="TXC85418.1"/>
    <property type="molecule type" value="Genomic_DNA"/>
</dbReference>
<dbReference type="Proteomes" id="UP000321168">
    <property type="component" value="Unassembled WGS sequence"/>
</dbReference>
<dbReference type="RefSeq" id="WP_147012836.1">
    <property type="nucleotide sequence ID" value="NZ_VORB01000001.1"/>
</dbReference>
<comment type="caution">
    <text evidence="1">The sequence shown here is derived from an EMBL/GenBank/DDBJ whole genome shotgun (WGS) entry which is preliminary data.</text>
</comment>
<gene>
    <name evidence="1" type="ORF">FRX97_01975</name>
</gene>
<dbReference type="InterPro" id="IPR050238">
    <property type="entry name" value="DNA_Rep/Repair_Clamp_Loader"/>
</dbReference>
<organism evidence="1 2">
    <name type="scientific">Luteibaculum oceani</name>
    <dbReference type="NCBI Taxonomy" id="1294296"/>
    <lineage>
        <taxon>Bacteria</taxon>
        <taxon>Pseudomonadati</taxon>
        <taxon>Bacteroidota</taxon>
        <taxon>Flavobacteriia</taxon>
        <taxon>Flavobacteriales</taxon>
        <taxon>Luteibaculaceae</taxon>
        <taxon>Luteibaculum</taxon>
    </lineage>
</organism>
<dbReference type="PANTHER" id="PTHR11669">
    <property type="entry name" value="REPLICATION FACTOR C / DNA POLYMERASE III GAMMA-TAU SUBUNIT"/>
    <property type="match status" value="1"/>
</dbReference>